<feature type="compositionally biased region" description="Polar residues" evidence="1">
    <location>
        <begin position="26"/>
        <end position="36"/>
    </location>
</feature>
<dbReference type="AlphaFoldDB" id="A0A1D1XQJ8"/>
<dbReference type="EMBL" id="GDJX01023307">
    <property type="protein sequence ID" value="JAT44629.1"/>
    <property type="molecule type" value="Transcribed_RNA"/>
</dbReference>
<name>A0A1D1XQJ8_9ARAE</name>
<feature type="region of interest" description="Disordered" evidence="1">
    <location>
        <begin position="1"/>
        <end position="57"/>
    </location>
</feature>
<proteinExistence type="predicted"/>
<evidence type="ECO:0000313" key="2">
    <source>
        <dbReference type="EMBL" id="JAT44629.1"/>
    </source>
</evidence>
<sequence>MASNFVATGAGDKDHHHIHHHHPVSPKNSFKKTNQQPPTPSCGHGHHQMGGAVPKCVCAPPTHAGSFKCRLHRVNSQGHSAPSAPAPNAPASSTRTVEAL</sequence>
<evidence type="ECO:0000256" key="1">
    <source>
        <dbReference type="SAM" id="MobiDB-lite"/>
    </source>
</evidence>
<accession>A0A1D1XQJ8</accession>
<feature type="region of interest" description="Disordered" evidence="1">
    <location>
        <begin position="75"/>
        <end position="100"/>
    </location>
</feature>
<keyword evidence="2" id="KW-0675">Receptor</keyword>
<gene>
    <name evidence="2" type="primary">ARNT_6</name>
    <name evidence="2" type="ORF">g.105151</name>
</gene>
<protein>
    <submittedName>
        <fullName evidence="2">Aryl hydrocarbon receptor nuclear translocator</fullName>
    </submittedName>
</protein>
<organism evidence="2">
    <name type="scientific">Anthurium amnicola</name>
    <dbReference type="NCBI Taxonomy" id="1678845"/>
    <lineage>
        <taxon>Eukaryota</taxon>
        <taxon>Viridiplantae</taxon>
        <taxon>Streptophyta</taxon>
        <taxon>Embryophyta</taxon>
        <taxon>Tracheophyta</taxon>
        <taxon>Spermatophyta</taxon>
        <taxon>Magnoliopsida</taxon>
        <taxon>Liliopsida</taxon>
        <taxon>Araceae</taxon>
        <taxon>Pothoideae</taxon>
        <taxon>Potheae</taxon>
        <taxon>Anthurium</taxon>
    </lineage>
</organism>
<reference evidence="2" key="1">
    <citation type="submission" date="2015-07" db="EMBL/GenBank/DDBJ databases">
        <title>Transcriptome Assembly of Anthurium amnicola.</title>
        <authorList>
            <person name="Suzuki J."/>
        </authorList>
    </citation>
    <scope>NUCLEOTIDE SEQUENCE</scope>
</reference>